<evidence type="ECO:0000256" key="11">
    <source>
        <dbReference type="ARBA" id="ARBA00047594"/>
    </source>
</evidence>
<accession>M0MTH9</accession>
<evidence type="ECO:0000256" key="6">
    <source>
        <dbReference type="ARBA" id="ARBA00022692"/>
    </source>
</evidence>
<gene>
    <name evidence="12" type="primary">uppP</name>
    <name evidence="13" type="ORF">C450_18499</name>
</gene>
<evidence type="ECO:0000256" key="2">
    <source>
        <dbReference type="ARBA" id="ARBA00010621"/>
    </source>
</evidence>
<dbReference type="EMBL" id="AOME01000080">
    <property type="protein sequence ID" value="EMA49012.1"/>
    <property type="molecule type" value="Genomic_DNA"/>
</dbReference>
<dbReference type="GO" id="GO:0005886">
    <property type="term" value="C:plasma membrane"/>
    <property type="evidence" value="ECO:0007669"/>
    <property type="project" value="UniProtKB-SubCell"/>
</dbReference>
<comment type="function">
    <text evidence="12">Catalyzes the dephosphorylation of undecaprenyl diphosphate (UPP).</text>
</comment>
<keyword evidence="14" id="KW-1185">Reference proteome</keyword>
<reference evidence="13 14" key="1">
    <citation type="journal article" date="2014" name="PLoS Genet.">
        <title>Phylogenetically driven sequencing of extremely halophilic archaea reveals strategies for static and dynamic osmo-response.</title>
        <authorList>
            <person name="Becker E.A."/>
            <person name="Seitzer P.M."/>
            <person name="Tritt A."/>
            <person name="Larsen D."/>
            <person name="Krusor M."/>
            <person name="Yao A.I."/>
            <person name="Wu D."/>
            <person name="Madern D."/>
            <person name="Eisen J.A."/>
            <person name="Darling A.E."/>
            <person name="Facciotti M.T."/>
        </authorList>
    </citation>
    <scope>NUCLEOTIDE SEQUENCE [LARGE SCALE GENOMIC DNA]</scope>
    <source>
        <strain evidence="13 14">DSM 8989</strain>
    </source>
</reference>
<feature type="transmembrane region" description="Helical" evidence="12">
    <location>
        <begin position="249"/>
        <end position="272"/>
    </location>
</feature>
<evidence type="ECO:0000256" key="5">
    <source>
        <dbReference type="ARBA" id="ARBA00022475"/>
    </source>
</evidence>
<keyword evidence="7 12" id="KW-0378">Hydrolase</keyword>
<evidence type="ECO:0000256" key="8">
    <source>
        <dbReference type="ARBA" id="ARBA00022989"/>
    </source>
</evidence>
<dbReference type="GO" id="GO:0050380">
    <property type="term" value="F:undecaprenyl-diphosphatase activity"/>
    <property type="evidence" value="ECO:0007669"/>
    <property type="project" value="UniProtKB-UniRule"/>
</dbReference>
<feature type="transmembrane region" description="Helical" evidence="12">
    <location>
        <begin position="122"/>
        <end position="141"/>
    </location>
</feature>
<comment type="caution">
    <text evidence="13">The sequence shown here is derived from an EMBL/GenBank/DDBJ whole genome shotgun (WGS) entry which is preliminary data.</text>
</comment>
<dbReference type="AlphaFoldDB" id="M0MTH9"/>
<comment type="subcellular location">
    <subcellularLocation>
        <location evidence="1 12">Cell membrane</location>
        <topology evidence="1 12">Multi-pass membrane protein</topology>
    </subcellularLocation>
</comment>
<feature type="transmembrane region" description="Helical" evidence="12">
    <location>
        <begin position="5"/>
        <end position="23"/>
    </location>
</feature>
<feature type="transmembrane region" description="Helical" evidence="12">
    <location>
        <begin position="90"/>
        <end position="110"/>
    </location>
</feature>
<organism evidence="13 14">
    <name type="scientific">Halococcus salifodinae DSM 8989</name>
    <dbReference type="NCBI Taxonomy" id="1227456"/>
    <lineage>
        <taxon>Archaea</taxon>
        <taxon>Methanobacteriati</taxon>
        <taxon>Methanobacteriota</taxon>
        <taxon>Stenosarchaea group</taxon>
        <taxon>Halobacteria</taxon>
        <taxon>Halobacteriales</taxon>
        <taxon>Halococcaceae</taxon>
        <taxon>Halococcus</taxon>
    </lineage>
</organism>
<proteinExistence type="inferred from homology"/>
<sequence length="273" mass="28396">MQESVVLAVVIGILQGIFEWLPISSEGNITLFLNLVANIEPAVAIQLSLFLHAGTALSALAYYRDEVASLVRTLPSWRPERAFDRERSELTFIVVATLMTGIVGIPSLVLLEGFVSELAGGVFVALIGALLIVTGLVQRGVEDRGGRRETPDLVDAVLVGGLQGLAILPGISRSGTTASALLLRGHDGPSSFQLSFLLSIPASIGGGLLPLLDSGIPAIPPAMAAIALATSAIVGYLTIDALMRVVERVAFWGVCVGLGSLAVFGGVVLHLVV</sequence>
<comment type="similarity">
    <text evidence="2 12">Belongs to the UppP family.</text>
</comment>
<dbReference type="PATRIC" id="fig|1227456.3.peg.3762"/>
<keyword evidence="9 12" id="KW-0472">Membrane</keyword>
<dbReference type="EC" id="3.6.1.27" evidence="3 12"/>
<feature type="transmembrane region" description="Helical" evidence="12">
    <location>
        <begin position="224"/>
        <end position="243"/>
    </location>
</feature>
<dbReference type="Proteomes" id="UP000011625">
    <property type="component" value="Unassembled WGS sequence"/>
</dbReference>
<evidence type="ECO:0000256" key="9">
    <source>
        <dbReference type="ARBA" id="ARBA00023136"/>
    </source>
</evidence>
<evidence type="ECO:0000256" key="3">
    <source>
        <dbReference type="ARBA" id="ARBA00012374"/>
    </source>
</evidence>
<evidence type="ECO:0000256" key="10">
    <source>
        <dbReference type="ARBA" id="ARBA00032707"/>
    </source>
</evidence>
<keyword evidence="6 12" id="KW-0812">Transmembrane</keyword>
<keyword evidence="5 12" id="KW-1003">Cell membrane</keyword>
<evidence type="ECO:0000256" key="1">
    <source>
        <dbReference type="ARBA" id="ARBA00004651"/>
    </source>
</evidence>
<evidence type="ECO:0000256" key="12">
    <source>
        <dbReference type="HAMAP-Rule" id="MF_01006"/>
    </source>
</evidence>
<name>M0MTH9_9EURY</name>
<dbReference type="PANTHER" id="PTHR30622">
    <property type="entry name" value="UNDECAPRENYL-DIPHOSPHATASE"/>
    <property type="match status" value="1"/>
</dbReference>
<dbReference type="Pfam" id="PF02673">
    <property type="entry name" value="BacA"/>
    <property type="match status" value="1"/>
</dbReference>
<dbReference type="InterPro" id="IPR003824">
    <property type="entry name" value="UppP"/>
</dbReference>
<comment type="catalytic activity">
    <reaction evidence="11 12">
        <text>di-trans,octa-cis-undecaprenyl diphosphate + H2O = di-trans,octa-cis-undecaprenyl phosphate + phosphate + H(+)</text>
        <dbReference type="Rhea" id="RHEA:28094"/>
        <dbReference type="ChEBI" id="CHEBI:15377"/>
        <dbReference type="ChEBI" id="CHEBI:15378"/>
        <dbReference type="ChEBI" id="CHEBI:43474"/>
        <dbReference type="ChEBI" id="CHEBI:58405"/>
        <dbReference type="ChEBI" id="CHEBI:60392"/>
        <dbReference type="EC" id="3.6.1.27"/>
    </reaction>
</comment>
<feature type="transmembrane region" description="Helical" evidence="12">
    <location>
        <begin position="43"/>
        <end position="63"/>
    </location>
</feature>
<keyword evidence="8 12" id="KW-1133">Transmembrane helix</keyword>
<dbReference type="OrthoDB" id="65864at2157"/>
<evidence type="ECO:0000256" key="7">
    <source>
        <dbReference type="ARBA" id="ARBA00022801"/>
    </source>
</evidence>
<dbReference type="PANTHER" id="PTHR30622:SF2">
    <property type="entry name" value="UNDECAPRENYL-DIPHOSPHATASE"/>
    <property type="match status" value="1"/>
</dbReference>
<dbReference type="HAMAP" id="MF_01006">
    <property type="entry name" value="Undec_diphosphatase"/>
    <property type="match status" value="1"/>
</dbReference>
<evidence type="ECO:0000313" key="13">
    <source>
        <dbReference type="EMBL" id="EMA49012.1"/>
    </source>
</evidence>
<feature type="transmembrane region" description="Helical" evidence="12">
    <location>
        <begin position="192"/>
        <end position="212"/>
    </location>
</feature>
<evidence type="ECO:0000313" key="14">
    <source>
        <dbReference type="Proteomes" id="UP000011625"/>
    </source>
</evidence>
<dbReference type="RefSeq" id="WP_005045935.1">
    <property type="nucleotide sequence ID" value="NZ_AOME01000080.1"/>
</dbReference>
<dbReference type="STRING" id="1227456.C450_18499"/>
<protein>
    <recommendedName>
        <fullName evidence="4 12">Undecaprenyl-diphosphatase</fullName>
        <ecNumber evidence="3 12">3.6.1.27</ecNumber>
    </recommendedName>
    <alternativeName>
        <fullName evidence="10 12">Undecaprenyl pyrophosphate phosphatase</fullName>
    </alternativeName>
</protein>
<evidence type="ECO:0000256" key="4">
    <source>
        <dbReference type="ARBA" id="ARBA00021581"/>
    </source>
</evidence>